<dbReference type="NCBIfam" id="TIGR00974">
    <property type="entry name" value="3a0107s02c"/>
    <property type="match status" value="1"/>
</dbReference>
<keyword evidence="7 8" id="KW-0472">Membrane</keyword>
<dbReference type="Proteomes" id="UP000000269">
    <property type="component" value="Chromosome"/>
</dbReference>
<dbReference type="RefSeq" id="WP_012158976.1">
    <property type="nucleotide sequence ID" value="NC_009922.1"/>
</dbReference>
<organism evidence="10 11">
    <name type="scientific">Alkaliphilus oremlandii (strain OhILAs)</name>
    <name type="common">Clostridium oremlandii (strain OhILAs)</name>
    <dbReference type="NCBI Taxonomy" id="350688"/>
    <lineage>
        <taxon>Bacteria</taxon>
        <taxon>Bacillati</taxon>
        <taxon>Bacillota</taxon>
        <taxon>Clostridia</taxon>
        <taxon>Peptostreptococcales</taxon>
        <taxon>Natronincolaceae</taxon>
        <taxon>Alkaliphilus</taxon>
    </lineage>
</organism>
<evidence type="ECO:0000256" key="2">
    <source>
        <dbReference type="ARBA" id="ARBA00007069"/>
    </source>
</evidence>
<keyword evidence="5 8" id="KW-0812">Transmembrane</keyword>
<evidence type="ECO:0000313" key="10">
    <source>
        <dbReference type="EMBL" id="ABW18664.1"/>
    </source>
</evidence>
<evidence type="ECO:0000256" key="4">
    <source>
        <dbReference type="ARBA" id="ARBA00022475"/>
    </source>
</evidence>
<dbReference type="InterPro" id="IPR035906">
    <property type="entry name" value="MetI-like_sf"/>
</dbReference>
<feature type="transmembrane region" description="Helical" evidence="8">
    <location>
        <begin position="76"/>
        <end position="105"/>
    </location>
</feature>
<dbReference type="HOGENOM" id="CLU_033621_2_1_9"/>
<dbReference type="EMBL" id="CP000853">
    <property type="protein sequence ID" value="ABW18664.1"/>
    <property type="molecule type" value="Genomic_DNA"/>
</dbReference>
<reference evidence="11" key="1">
    <citation type="submission" date="2007-10" db="EMBL/GenBank/DDBJ databases">
        <title>Complete genome of Alkaliphilus oremlandii OhILAs.</title>
        <authorList>
            <person name="Copeland A."/>
            <person name="Lucas S."/>
            <person name="Lapidus A."/>
            <person name="Barry K."/>
            <person name="Detter J.C."/>
            <person name="Glavina del Rio T."/>
            <person name="Hammon N."/>
            <person name="Israni S."/>
            <person name="Dalin E."/>
            <person name="Tice H."/>
            <person name="Pitluck S."/>
            <person name="Chain P."/>
            <person name="Malfatti S."/>
            <person name="Shin M."/>
            <person name="Vergez L."/>
            <person name="Schmutz J."/>
            <person name="Larimer F."/>
            <person name="Land M."/>
            <person name="Hauser L."/>
            <person name="Kyrpides N."/>
            <person name="Mikhailova N."/>
            <person name="Stolz J.F."/>
            <person name="Dawson A."/>
            <person name="Fisher E."/>
            <person name="Crable B."/>
            <person name="Perera E."/>
            <person name="Lisak J."/>
            <person name="Ranganathan M."/>
            <person name="Basu P."/>
            <person name="Richardson P."/>
        </authorList>
    </citation>
    <scope>NUCLEOTIDE SEQUENCE [LARGE SCALE GENOMIC DNA]</scope>
    <source>
        <strain evidence="11">OhILAs</strain>
    </source>
</reference>
<dbReference type="CDD" id="cd06261">
    <property type="entry name" value="TM_PBP2"/>
    <property type="match status" value="1"/>
</dbReference>
<keyword evidence="3" id="KW-0813">Transport</keyword>
<dbReference type="Pfam" id="PF00528">
    <property type="entry name" value="BPD_transp_1"/>
    <property type="match status" value="1"/>
</dbReference>
<feature type="domain" description="ABC transmembrane type-1" evidence="9">
    <location>
        <begin position="80"/>
        <end position="287"/>
    </location>
</feature>
<accession>A8MGX0</accession>
<feature type="transmembrane region" description="Helical" evidence="8">
    <location>
        <begin position="27"/>
        <end position="51"/>
    </location>
</feature>
<dbReference type="Gene3D" id="1.10.3720.10">
    <property type="entry name" value="MetI-like"/>
    <property type="match status" value="1"/>
</dbReference>
<dbReference type="GO" id="GO:0035435">
    <property type="term" value="P:phosphate ion transmembrane transport"/>
    <property type="evidence" value="ECO:0007669"/>
    <property type="project" value="InterPro"/>
</dbReference>
<dbReference type="GO" id="GO:0005315">
    <property type="term" value="F:phosphate transmembrane transporter activity"/>
    <property type="evidence" value="ECO:0007669"/>
    <property type="project" value="InterPro"/>
</dbReference>
<gene>
    <name evidence="10" type="ordered locus">Clos_1118</name>
</gene>
<evidence type="ECO:0000256" key="3">
    <source>
        <dbReference type="ARBA" id="ARBA00022448"/>
    </source>
</evidence>
<comment type="subcellular location">
    <subcellularLocation>
        <location evidence="1 8">Cell membrane</location>
        <topology evidence="1 8">Multi-pass membrane protein</topology>
    </subcellularLocation>
</comment>
<protein>
    <recommendedName>
        <fullName evidence="8">Phosphate transport system permease protein PstA</fullName>
    </recommendedName>
</protein>
<dbReference type="SUPFAM" id="SSF161098">
    <property type="entry name" value="MetI-like"/>
    <property type="match status" value="1"/>
</dbReference>
<keyword evidence="11" id="KW-1185">Reference proteome</keyword>
<evidence type="ECO:0000313" key="11">
    <source>
        <dbReference type="Proteomes" id="UP000000269"/>
    </source>
</evidence>
<dbReference type="InterPro" id="IPR005672">
    <property type="entry name" value="Phosphate_PstA"/>
</dbReference>
<dbReference type="PANTHER" id="PTHR43470">
    <property type="entry name" value="PHOSPHATE TRANSPORT SYSTEM PERMEASE PROTEIN PSTA-RELATED"/>
    <property type="match status" value="1"/>
</dbReference>
<dbReference type="eggNOG" id="COG0581">
    <property type="taxonomic scope" value="Bacteria"/>
</dbReference>
<comment type="caution">
    <text evidence="8">Lacks conserved residue(s) required for the propagation of feature annotation.</text>
</comment>
<feature type="transmembrane region" description="Helical" evidence="8">
    <location>
        <begin position="268"/>
        <end position="290"/>
    </location>
</feature>
<sequence>MDIGMQNQIKKNKTSKNTRIRKFKNSLFHGLLLLSIGFGIVALFLLIFQVLRTGLEWINWDFITSMPSRFPQKAGIFSALVGSIWTIGLTALFSLPIGVGTAIYLEEYADKRTWHNKVLQLNISNLAGVPSIVYGILGLTVFVRFFNFERSILSGALTLTLLILPVIIVSAQEAIKSVPNSLREGSLALGVTKWQTVTGVVLPYALPGILTGSILAISRAMGEAAPLIMVGAAGYVAFLPRGPMDSFTVLPIQIFNWTSRPQAEFQNIASAGIIVLMFLLLSANAVAIILRNKYQNRMH</sequence>
<dbReference type="PROSITE" id="PS50928">
    <property type="entry name" value="ABC_TM1"/>
    <property type="match status" value="1"/>
</dbReference>
<evidence type="ECO:0000256" key="7">
    <source>
        <dbReference type="ARBA" id="ARBA00023136"/>
    </source>
</evidence>
<keyword evidence="6 8" id="KW-1133">Transmembrane helix</keyword>
<keyword evidence="4 8" id="KW-1003">Cell membrane</keyword>
<proteinExistence type="inferred from homology"/>
<dbReference type="GO" id="GO:0005886">
    <property type="term" value="C:plasma membrane"/>
    <property type="evidence" value="ECO:0007669"/>
    <property type="project" value="UniProtKB-SubCell"/>
</dbReference>
<dbReference type="STRING" id="350688.Clos_1118"/>
<feature type="transmembrane region" description="Helical" evidence="8">
    <location>
        <begin position="152"/>
        <end position="171"/>
    </location>
</feature>
<evidence type="ECO:0000259" key="9">
    <source>
        <dbReference type="PROSITE" id="PS50928"/>
    </source>
</evidence>
<dbReference type="PANTHER" id="PTHR43470:SF5">
    <property type="entry name" value="PHOSPHATE TRANSPORT SYSTEM PERMEASE PROTEIN PSTA"/>
    <property type="match status" value="1"/>
</dbReference>
<feature type="transmembrane region" description="Helical" evidence="8">
    <location>
        <begin position="126"/>
        <end position="146"/>
    </location>
</feature>
<dbReference type="KEGG" id="aoe:Clos_1118"/>
<name>A8MGX0_ALKOO</name>
<evidence type="ECO:0000256" key="8">
    <source>
        <dbReference type="RuleBase" id="RU363043"/>
    </source>
</evidence>
<evidence type="ECO:0000256" key="6">
    <source>
        <dbReference type="ARBA" id="ARBA00022989"/>
    </source>
</evidence>
<dbReference type="AlphaFoldDB" id="A8MGX0"/>
<comment type="similarity">
    <text evidence="2 8">Belongs to the binding-protein-dependent transport system permease family. CysTW subfamily.</text>
</comment>
<evidence type="ECO:0000256" key="1">
    <source>
        <dbReference type="ARBA" id="ARBA00004651"/>
    </source>
</evidence>
<dbReference type="InterPro" id="IPR000515">
    <property type="entry name" value="MetI-like"/>
</dbReference>
<evidence type="ECO:0000256" key="5">
    <source>
        <dbReference type="ARBA" id="ARBA00022692"/>
    </source>
</evidence>